<dbReference type="OrthoDB" id="10537144at2759"/>
<name>K1WTL8_MARBU</name>
<feature type="transmembrane region" description="Helical" evidence="1">
    <location>
        <begin position="132"/>
        <end position="150"/>
    </location>
</feature>
<keyword evidence="1" id="KW-1133">Transmembrane helix</keyword>
<dbReference type="KEGG" id="mbe:MBM_00108"/>
<feature type="transmembrane region" description="Helical" evidence="1">
    <location>
        <begin position="108"/>
        <end position="126"/>
    </location>
</feature>
<proteinExistence type="predicted"/>
<organism evidence="2 3">
    <name type="scientific">Marssonina brunnea f. sp. multigermtubi (strain MB_m1)</name>
    <name type="common">Marssonina leaf spot fungus</name>
    <dbReference type="NCBI Taxonomy" id="1072389"/>
    <lineage>
        <taxon>Eukaryota</taxon>
        <taxon>Fungi</taxon>
        <taxon>Dikarya</taxon>
        <taxon>Ascomycota</taxon>
        <taxon>Pezizomycotina</taxon>
        <taxon>Leotiomycetes</taxon>
        <taxon>Helotiales</taxon>
        <taxon>Drepanopezizaceae</taxon>
        <taxon>Drepanopeziza</taxon>
    </lineage>
</organism>
<keyword evidence="1" id="KW-0812">Transmembrane</keyword>
<dbReference type="RefSeq" id="XP_007287997.1">
    <property type="nucleotide sequence ID" value="XM_007287935.1"/>
</dbReference>
<protein>
    <submittedName>
        <fullName evidence="2">Uncharacterized protein</fullName>
    </submittedName>
</protein>
<evidence type="ECO:0000313" key="2">
    <source>
        <dbReference type="EMBL" id="EKD20995.1"/>
    </source>
</evidence>
<dbReference type="EMBL" id="JH921428">
    <property type="protein sequence ID" value="EKD20995.1"/>
    <property type="molecule type" value="Genomic_DNA"/>
</dbReference>
<accession>K1WTL8</accession>
<gene>
    <name evidence="2" type="ORF">MBM_00108</name>
</gene>
<keyword evidence="3" id="KW-1185">Reference proteome</keyword>
<evidence type="ECO:0000313" key="3">
    <source>
        <dbReference type="Proteomes" id="UP000006753"/>
    </source>
</evidence>
<dbReference type="HOGENOM" id="CLU_1635753_0_0_1"/>
<dbReference type="AlphaFoldDB" id="K1WTL8"/>
<keyword evidence="1" id="KW-0472">Membrane</keyword>
<dbReference type="GeneID" id="18756043"/>
<reference evidence="2 3" key="1">
    <citation type="journal article" date="2012" name="BMC Genomics">
        <title>Sequencing the genome of Marssonina brunnea reveals fungus-poplar co-evolution.</title>
        <authorList>
            <person name="Zhu S."/>
            <person name="Cao Y.-Z."/>
            <person name="Jiang C."/>
            <person name="Tan B.-Y."/>
            <person name="Wang Z."/>
            <person name="Feng S."/>
            <person name="Zhang L."/>
            <person name="Su X.-H."/>
            <person name="Brejova B."/>
            <person name="Vinar T."/>
            <person name="Xu M."/>
            <person name="Wang M.-X."/>
            <person name="Zhang S.-G."/>
            <person name="Huang M.-R."/>
            <person name="Wu R."/>
            <person name="Zhou Y."/>
        </authorList>
    </citation>
    <scope>NUCLEOTIDE SEQUENCE [LARGE SCALE GENOMIC DNA]</scope>
    <source>
        <strain evidence="2 3">MB_m1</strain>
    </source>
</reference>
<sequence>MSTPTSPCTVCTAFLAPETDSLRSFRPRPYFPTTTTHALAFRDAKFKVYNHRGPESPLAPSINSHYQDHSEIAAMPGDDTHFALRAPAAVPAYEYEAAIRTFLGEFQGCLMAIAVLLLVFLGLGYLRWLLEYLVGMALVGLGNVVLFLFLQDWLEGEADSVF</sequence>
<dbReference type="Proteomes" id="UP000006753">
    <property type="component" value="Unassembled WGS sequence"/>
</dbReference>
<dbReference type="InParanoid" id="K1WTL8"/>
<evidence type="ECO:0000256" key="1">
    <source>
        <dbReference type="SAM" id="Phobius"/>
    </source>
</evidence>